<dbReference type="Proteomes" id="UP001369736">
    <property type="component" value="Unassembled WGS sequence"/>
</dbReference>
<sequence>MSSDPRSPDEQPPDDAPDTAPDADPDQVEPAFDLDLDPEDQGTAAAGEEPTG</sequence>
<evidence type="ECO:0000313" key="2">
    <source>
        <dbReference type="EMBL" id="MEJ2862342.1"/>
    </source>
</evidence>
<comment type="caution">
    <text evidence="2">The sequence shown here is derived from an EMBL/GenBank/DDBJ whole genome shotgun (WGS) entry which is preliminary data.</text>
</comment>
<keyword evidence="3" id="KW-1185">Reference proteome</keyword>
<name>A0ABU8M6T3_9PSEU</name>
<dbReference type="EMBL" id="JBBEGM010000005">
    <property type="protein sequence ID" value="MEJ2862342.1"/>
    <property type="molecule type" value="Genomic_DNA"/>
</dbReference>
<evidence type="ECO:0000256" key="1">
    <source>
        <dbReference type="SAM" id="MobiDB-lite"/>
    </source>
</evidence>
<organism evidence="2 3">
    <name type="scientific">Actinomycetospora flava</name>
    <dbReference type="NCBI Taxonomy" id="3129232"/>
    <lineage>
        <taxon>Bacteria</taxon>
        <taxon>Bacillati</taxon>
        <taxon>Actinomycetota</taxon>
        <taxon>Actinomycetes</taxon>
        <taxon>Pseudonocardiales</taxon>
        <taxon>Pseudonocardiaceae</taxon>
        <taxon>Actinomycetospora</taxon>
    </lineage>
</organism>
<accession>A0ABU8M6T3</accession>
<feature type="compositionally biased region" description="Acidic residues" evidence="1">
    <location>
        <begin position="11"/>
        <end position="40"/>
    </location>
</feature>
<reference evidence="2 3" key="1">
    <citation type="submission" date="2024-03" db="EMBL/GenBank/DDBJ databases">
        <title>Actinomycetospora sp. OC33-EN07, a novel actinomycete isolated from wild orchid (Aerides multiflora).</title>
        <authorList>
            <person name="Suriyachadkun C."/>
        </authorList>
    </citation>
    <scope>NUCLEOTIDE SEQUENCE [LARGE SCALE GENOMIC DNA]</scope>
    <source>
        <strain evidence="2 3">OC33-EN07</strain>
    </source>
</reference>
<evidence type="ECO:0000313" key="3">
    <source>
        <dbReference type="Proteomes" id="UP001369736"/>
    </source>
</evidence>
<dbReference type="RefSeq" id="WP_337703716.1">
    <property type="nucleotide sequence ID" value="NZ_JBBEGM010000005.1"/>
</dbReference>
<proteinExistence type="predicted"/>
<protein>
    <submittedName>
        <fullName evidence="2">Uncharacterized protein</fullName>
    </submittedName>
</protein>
<gene>
    <name evidence="2" type="ORF">WCD58_14315</name>
</gene>
<feature type="region of interest" description="Disordered" evidence="1">
    <location>
        <begin position="1"/>
        <end position="52"/>
    </location>
</feature>